<dbReference type="Proteomes" id="UP000295252">
    <property type="component" value="Chromosome IV"/>
</dbReference>
<gene>
    <name evidence="1" type="ORF">GSCOC_T00014370001</name>
</gene>
<sequence length="181" mass="20256">MVHRIDGDQLFNSQGKLVVAVMNTLRQGLEEARRPQKLGVVEKPQEQEVEKVDELVLVVVERRWVVVESELVGEVRKLEVEERRLVVVEVNGQVVVGRKLVEEVRTLVVVGRKLVEEVRTLVVVENGLAEVVSELEVGVRPLVVVENGREQVVVEIELELVEARQLVAVAGDAQAQVVVRI</sequence>
<name>A0A068TMC4_COFCA</name>
<dbReference type="InParanoid" id="A0A068TMC4"/>
<evidence type="ECO:0000313" key="2">
    <source>
        <dbReference type="Proteomes" id="UP000295252"/>
    </source>
</evidence>
<reference evidence="2" key="1">
    <citation type="journal article" date="2014" name="Science">
        <title>The coffee genome provides insight into the convergent evolution of caffeine biosynthesis.</title>
        <authorList>
            <person name="Denoeud F."/>
            <person name="Carretero-Paulet L."/>
            <person name="Dereeper A."/>
            <person name="Droc G."/>
            <person name="Guyot R."/>
            <person name="Pietrella M."/>
            <person name="Zheng C."/>
            <person name="Alberti A."/>
            <person name="Anthony F."/>
            <person name="Aprea G."/>
            <person name="Aury J.M."/>
            <person name="Bento P."/>
            <person name="Bernard M."/>
            <person name="Bocs S."/>
            <person name="Campa C."/>
            <person name="Cenci A."/>
            <person name="Combes M.C."/>
            <person name="Crouzillat D."/>
            <person name="Da Silva C."/>
            <person name="Daddiego L."/>
            <person name="De Bellis F."/>
            <person name="Dussert S."/>
            <person name="Garsmeur O."/>
            <person name="Gayraud T."/>
            <person name="Guignon V."/>
            <person name="Jahn K."/>
            <person name="Jamilloux V."/>
            <person name="Joet T."/>
            <person name="Labadie K."/>
            <person name="Lan T."/>
            <person name="Leclercq J."/>
            <person name="Lepelley M."/>
            <person name="Leroy T."/>
            <person name="Li L.T."/>
            <person name="Librado P."/>
            <person name="Lopez L."/>
            <person name="Munoz A."/>
            <person name="Noel B."/>
            <person name="Pallavicini A."/>
            <person name="Perrotta G."/>
            <person name="Poncet V."/>
            <person name="Pot D."/>
            <person name="Priyono X."/>
            <person name="Rigoreau M."/>
            <person name="Rouard M."/>
            <person name="Rozas J."/>
            <person name="Tranchant-Dubreuil C."/>
            <person name="VanBuren R."/>
            <person name="Zhang Q."/>
            <person name="Andrade A.C."/>
            <person name="Argout X."/>
            <person name="Bertrand B."/>
            <person name="de Kochko A."/>
            <person name="Graziosi G."/>
            <person name="Henry R.J."/>
            <person name="Jayarama X."/>
            <person name="Ming R."/>
            <person name="Nagai C."/>
            <person name="Rounsley S."/>
            <person name="Sankoff D."/>
            <person name="Giuliano G."/>
            <person name="Albert V.A."/>
            <person name="Wincker P."/>
            <person name="Lashermes P."/>
        </authorList>
    </citation>
    <scope>NUCLEOTIDE SEQUENCE [LARGE SCALE GENOMIC DNA]</scope>
    <source>
        <strain evidence="2">cv. DH200-94</strain>
    </source>
</reference>
<keyword evidence="2" id="KW-1185">Reference proteome</keyword>
<dbReference type="AlphaFoldDB" id="A0A068TMC4"/>
<evidence type="ECO:0000313" key="1">
    <source>
        <dbReference type="EMBL" id="CDO97127.1"/>
    </source>
</evidence>
<accession>A0A068TMC4</accession>
<organism evidence="1 2">
    <name type="scientific">Coffea canephora</name>
    <name type="common">Robusta coffee</name>
    <dbReference type="NCBI Taxonomy" id="49390"/>
    <lineage>
        <taxon>Eukaryota</taxon>
        <taxon>Viridiplantae</taxon>
        <taxon>Streptophyta</taxon>
        <taxon>Embryophyta</taxon>
        <taxon>Tracheophyta</taxon>
        <taxon>Spermatophyta</taxon>
        <taxon>Magnoliopsida</taxon>
        <taxon>eudicotyledons</taxon>
        <taxon>Gunneridae</taxon>
        <taxon>Pentapetalae</taxon>
        <taxon>asterids</taxon>
        <taxon>lamiids</taxon>
        <taxon>Gentianales</taxon>
        <taxon>Rubiaceae</taxon>
        <taxon>Ixoroideae</taxon>
        <taxon>Gardenieae complex</taxon>
        <taxon>Bertiereae - Coffeeae clade</taxon>
        <taxon>Coffeeae</taxon>
        <taxon>Coffea</taxon>
    </lineage>
</organism>
<proteinExistence type="predicted"/>
<protein>
    <submittedName>
        <fullName evidence="1">Uncharacterized protein</fullName>
    </submittedName>
</protein>
<dbReference type="Gramene" id="CDO97127">
    <property type="protein sequence ID" value="CDO97127"/>
    <property type="gene ID" value="GSCOC_T00014370001"/>
</dbReference>
<dbReference type="EMBL" id="HG739085">
    <property type="protein sequence ID" value="CDO97127.1"/>
    <property type="molecule type" value="Genomic_DNA"/>
</dbReference>